<accession>A0AA41Z914</accession>
<evidence type="ECO:0000256" key="1">
    <source>
        <dbReference type="SAM" id="Phobius"/>
    </source>
</evidence>
<evidence type="ECO:0000313" key="2">
    <source>
        <dbReference type="EMBL" id="MCW6535169.1"/>
    </source>
</evidence>
<proteinExistence type="predicted"/>
<keyword evidence="1" id="KW-1133">Transmembrane helix</keyword>
<dbReference type="AlphaFoldDB" id="A0AA41Z914"/>
<organism evidence="2 3">
    <name type="scientific">Sphingomonas lycopersici</name>
    <dbReference type="NCBI Taxonomy" id="2951807"/>
    <lineage>
        <taxon>Bacteria</taxon>
        <taxon>Pseudomonadati</taxon>
        <taxon>Pseudomonadota</taxon>
        <taxon>Alphaproteobacteria</taxon>
        <taxon>Sphingomonadales</taxon>
        <taxon>Sphingomonadaceae</taxon>
        <taxon>Sphingomonas</taxon>
    </lineage>
</organism>
<keyword evidence="1" id="KW-0812">Transmembrane</keyword>
<keyword evidence="3" id="KW-1185">Reference proteome</keyword>
<name>A0AA41Z914_9SPHN</name>
<gene>
    <name evidence="2" type="ORF">NEE01_10260</name>
</gene>
<dbReference type="EMBL" id="JANFAV010000006">
    <property type="protein sequence ID" value="MCW6535169.1"/>
    <property type="molecule type" value="Genomic_DNA"/>
</dbReference>
<keyword evidence="1" id="KW-0472">Membrane</keyword>
<protein>
    <submittedName>
        <fullName evidence="2">Uncharacterized protein</fullName>
    </submittedName>
</protein>
<sequence>MNIVGRIAERVAIRAQAAIVTHFTAAKATSADRAIAFEPEGRAQKRVFRRMTRFGAIVAAAEGHWWLDERALADFRKEELARLLGVIALTGFAAAGAIALGR</sequence>
<reference evidence="2" key="1">
    <citation type="submission" date="2022-06" db="EMBL/GenBank/DDBJ databases">
        <title>Sphingomonas sp. nov. isolated from rhizosphere soil of tomato.</title>
        <authorList>
            <person name="Dong H."/>
            <person name="Gao R."/>
        </authorList>
    </citation>
    <scope>NUCLEOTIDE SEQUENCE</scope>
    <source>
        <strain evidence="2">MMSM24</strain>
    </source>
</reference>
<dbReference type="RefSeq" id="WP_265268854.1">
    <property type="nucleotide sequence ID" value="NZ_JANFAV010000006.1"/>
</dbReference>
<comment type="caution">
    <text evidence="2">The sequence shown here is derived from an EMBL/GenBank/DDBJ whole genome shotgun (WGS) entry which is preliminary data.</text>
</comment>
<feature type="transmembrane region" description="Helical" evidence="1">
    <location>
        <begin position="80"/>
        <end position="100"/>
    </location>
</feature>
<evidence type="ECO:0000313" key="3">
    <source>
        <dbReference type="Proteomes" id="UP001165565"/>
    </source>
</evidence>
<dbReference type="Proteomes" id="UP001165565">
    <property type="component" value="Unassembled WGS sequence"/>
</dbReference>